<comment type="caution">
    <text evidence="1">The sequence shown here is derived from an EMBL/GenBank/DDBJ whole genome shotgun (WGS) entry which is preliminary data.</text>
</comment>
<dbReference type="Proteomes" id="UP000730482">
    <property type="component" value="Unassembled WGS sequence"/>
</dbReference>
<organism evidence="1 2">
    <name type="scientific">Catenulispora pinistramenti</name>
    <dbReference type="NCBI Taxonomy" id="2705254"/>
    <lineage>
        <taxon>Bacteria</taxon>
        <taxon>Bacillati</taxon>
        <taxon>Actinomycetota</taxon>
        <taxon>Actinomycetes</taxon>
        <taxon>Catenulisporales</taxon>
        <taxon>Catenulisporaceae</taxon>
        <taxon>Catenulispora</taxon>
    </lineage>
</organism>
<protein>
    <recommendedName>
        <fullName evidence="3">Condensation domain-containing protein</fullName>
    </recommendedName>
</protein>
<dbReference type="SUPFAM" id="SSF52777">
    <property type="entry name" value="CoA-dependent acyltransferases"/>
    <property type="match status" value="2"/>
</dbReference>
<name>A0ABS5KX70_9ACTN</name>
<accession>A0ABS5KX70</accession>
<gene>
    <name evidence="1" type="ORF">KGQ19_27250</name>
</gene>
<evidence type="ECO:0008006" key="3">
    <source>
        <dbReference type="Google" id="ProtNLM"/>
    </source>
</evidence>
<dbReference type="Gene3D" id="3.30.559.10">
    <property type="entry name" value="Chloramphenicol acetyltransferase-like domain"/>
    <property type="match status" value="1"/>
</dbReference>
<proteinExistence type="predicted"/>
<evidence type="ECO:0000313" key="2">
    <source>
        <dbReference type="Proteomes" id="UP000730482"/>
    </source>
</evidence>
<keyword evidence="2" id="KW-1185">Reference proteome</keyword>
<dbReference type="InterPro" id="IPR023213">
    <property type="entry name" value="CAT-like_dom_sf"/>
</dbReference>
<dbReference type="EMBL" id="JAAFYZ010000107">
    <property type="protein sequence ID" value="MBS2550574.1"/>
    <property type="molecule type" value="Genomic_DNA"/>
</dbReference>
<sequence length="394" mass="42129">MAQNRVATPEEVLMLRQASENHNLNAGMMGWYVAVPPDVELDGLAAAISTAIAGSEEFSVRFEGDPRDLRRVVGPKPVLELLALDELSDAELSALARHVAGQTLDAFSGPSINAVLMRNGRAAWLAVGINHLLIDGDGFELFLSRVEAAYSEALHSQTPAKELLWATEADHGRYNGSRGPLPFAEHFRVGDDELGIAVSDLDQIARICGGSRFTVTLAFWADVVCRATNRGSLRMAVPLATIDVSEDVPDVGNWSWIPTLELKQAGSVRERVQAAKGSLAEAFSRYESSAGELAREMDTTLGDVEFAWFIDMPTLKLGGLELASEQISPTSLKAPLMSWAELDGDILTFRCFVPDPAGRADAVSRASLSAAAAGAWKDWQAVLGQGAGRAGAGV</sequence>
<evidence type="ECO:0000313" key="1">
    <source>
        <dbReference type="EMBL" id="MBS2550574.1"/>
    </source>
</evidence>
<dbReference type="RefSeq" id="WP_212013635.1">
    <property type="nucleotide sequence ID" value="NZ_JAAFYZ010000107.1"/>
</dbReference>
<reference evidence="1 2" key="1">
    <citation type="submission" date="2020-02" db="EMBL/GenBank/DDBJ databases">
        <title>Acidophilic actinobacteria isolated from forest soil.</title>
        <authorList>
            <person name="Golinska P."/>
        </authorList>
    </citation>
    <scope>NUCLEOTIDE SEQUENCE [LARGE SCALE GENOMIC DNA]</scope>
    <source>
        <strain evidence="1 2">NL8</strain>
    </source>
</reference>